<evidence type="ECO:0000256" key="11">
    <source>
        <dbReference type="SAM" id="Phobius"/>
    </source>
</evidence>
<reference evidence="15" key="1">
    <citation type="submission" date="2021-06" db="EMBL/GenBank/DDBJ databases">
        <authorList>
            <person name="Hodson N. C."/>
            <person name="Mongue J. A."/>
            <person name="Jaron S. K."/>
        </authorList>
    </citation>
    <scope>NUCLEOTIDE SEQUENCE</scope>
</reference>
<evidence type="ECO:0008006" key="17">
    <source>
        <dbReference type="Google" id="ProtNLM"/>
    </source>
</evidence>
<evidence type="ECO:0000256" key="3">
    <source>
        <dbReference type="ARBA" id="ARBA00022729"/>
    </source>
</evidence>
<dbReference type="GO" id="GO:0048513">
    <property type="term" value="P:animal organ development"/>
    <property type="evidence" value="ECO:0007669"/>
    <property type="project" value="UniProtKB-ARBA"/>
</dbReference>
<keyword evidence="5 11" id="KW-0472">Membrane</keyword>
<dbReference type="EMBL" id="CAJVCH010109991">
    <property type="protein sequence ID" value="CAG7724473.1"/>
    <property type="molecule type" value="Genomic_DNA"/>
</dbReference>
<dbReference type="InterPro" id="IPR016201">
    <property type="entry name" value="PSI"/>
</dbReference>
<dbReference type="Pfam" id="PF24973">
    <property type="entry name" value="EGF_LMN_ATRN"/>
    <property type="match status" value="1"/>
</dbReference>
<dbReference type="SMART" id="SM00181">
    <property type="entry name" value="EGF"/>
    <property type="match status" value="4"/>
</dbReference>
<proteinExistence type="predicted"/>
<dbReference type="GO" id="GO:0048731">
    <property type="term" value="P:system development"/>
    <property type="evidence" value="ECO:0007669"/>
    <property type="project" value="UniProtKB-ARBA"/>
</dbReference>
<protein>
    <recommendedName>
        <fullName evidence="17">Attractin-like protein 1</fullName>
    </recommendedName>
</protein>
<keyword evidence="16" id="KW-1185">Reference proteome</keyword>
<dbReference type="Pfam" id="PF01437">
    <property type="entry name" value="PSI"/>
    <property type="match status" value="1"/>
</dbReference>
<evidence type="ECO:0000259" key="12">
    <source>
        <dbReference type="PROSITE" id="PS01180"/>
    </source>
</evidence>
<organism evidence="15 16">
    <name type="scientific">Allacma fusca</name>
    <dbReference type="NCBI Taxonomy" id="39272"/>
    <lineage>
        <taxon>Eukaryota</taxon>
        <taxon>Metazoa</taxon>
        <taxon>Ecdysozoa</taxon>
        <taxon>Arthropoda</taxon>
        <taxon>Hexapoda</taxon>
        <taxon>Collembola</taxon>
        <taxon>Symphypleona</taxon>
        <taxon>Sminthuridae</taxon>
        <taxon>Allacma</taxon>
    </lineage>
</organism>
<dbReference type="GO" id="GO:0016020">
    <property type="term" value="C:membrane"/>
    <property type="evidence" value="ECO:0007669"/>
    <property type="project" value="UniProtKB-SubCell"/>
</dbReference>
<dbReference type="PROSITE" id="PS01248">
    <property type="entry name" value="EGF_LAM_1"/>
    <property type="match status" value="1"/>
</dbReference>
<dbReference type="SMART" id="SM00423">
    <property type="entry name" value="PSI"/>
    <property type="match status" value="3"/>
</dbReference>
<dbReference type="AlphaFoldDB" id="A0A8J2NYY3"/>
<evidence type="ECO:0000313" key="15">
    <source>
        <dbReference type="EMBL" id="CAG7724473.1"/>
    </source>
</evidence>
<keyword evidence="3" id="KW-0732">Signal</keyword>
<dbReference type="Pfam" id="PF24981">
    <property type="entry name" value="Beta-prop_ATRN-LZTR1"/>
    <property type="match status" value="1"/>
</dbReference>
<keyword evidence="11" id="KW-1133">Transmembrane helix</keyword>
<evidence type="ECO:0000256" key="2">
    <source>
        <dbReference type="ARBA" id="ARBA00022441"/>
    </source>
</evidence>
<dbReference type="PANTHER" id="PTHR46376">
    <property type="entry name" value="LEUCINE-ZIPPER-LIKE TRANSCRIPTIONAL REGULATOR 1"/>
    <property type="match status" value="1"/>
</dbReference>
<dbReference type="PROSITE" id="PS01186">
    <property type="entry name" value="EGF_2"/>
    <property type="match status" value="1"/>
</dbReference>
<evidence type="ECO:0000313" key="16">
    <source>
        <dbReference type="Proteomes" id="UP000708208"/>
    </source>
</evidence>
<keyword evidence="6 9" id="KW-1015">Disulfide bond</keyword>
<dbReference type="CDD" id="cd00041">
    <property type="entry name" value="CUB"/>
    <property type="match status" value="1"/>
</dbReference>
<feature type="transmembrane region" description="Helical" evidence="11">
    <location>
        <begin position="1100"/>
        <end position="1124"/>
    </location>
</feature>
<accession>A0A8J2NYY3</accession>
<keyword evidence="8 10" id="KW-0424">Laminin EGF-like domain</keyword>
<evidence type="ECO:0000256" key="5">
    <source>
        <dbReference type="ARBA" id="ARBA00023136"/>
    </source>
</evidence>
<feature type="disulfide bond" evidence="10">
    <location>
        <begin position="921"/>
        <end position="935"/>
    </location>
</feature>
<dbReference type="PROSITE" id="PS01180">
    <property type="entry name" value="CUB"/>
    <property type="match status" value="1"/>
</dbReference>
<evidence type="ECO:0000259" key="13">
    <source>
        <dbReference type="PROSITE" id="PS50026"/>
    </source>
</evidence>
<dbReference type="InterPro" id="IPR056737">
    <property type="entry name" value="Beta-prop_ATRN-MKLN-like"/>
</dbReference>
<gene>
    <name evidence="15" type="ORF">AFUS01_LOCUS13496</name>
</gene>
<feature type="domain" description="CUB" evidence="12">
    <location>
        <begin position="73"/>
        <end position="201"/>
    </location>
</feature>
<keyword evidence="11" id="KW-0812">Transmembrane</keyword>
<dbReference type="Pfam" id="PF23106">
    <property type="entry name" value="EGF_Teneurin"/>
    <property type="match status" value="2"/>
</dbReference>
<feature type="domain" description="EGF-like" evidence="13">
    <location>
        <begin position="235"/>
        <end position="268"/>
    </location>
</feature>
<dbReference type="PROSITE" id="PS50027">
    <property type="entry name" value="EGF_LAM_2"/>
    <property type="match status" value="1"/>
</dbReference>
<dbReference type="InterPro" id="IPR000742">
    <property type="entry name" value="EGF"/>
</dbReference>
<dbReference type="InterPro" id="IPR056732">
    <property type="entry name" value="GBD_ATRN"/>
</dbReference>
<comment type="subcellular location">
    <subcellularLocation>
        <location evidence="1">Membrane</location>
    </subcellularLocation>
</comment>
<feature type="disulfide bond" evidence="9">
    <location>
        <begin position="258"/>
        <end position="267"/>
    </location>
</feature>
<evidence type="ECO:0000256" key="9">
    <source>
        <dbReference type="PROSITE-ProRule" id="PRU00076"/>
    </source>
</evidence>
<dbReference type="PANTHER" id="PTHR46376:SF2">
    <property type="entry name" value="DISTRACTED, ISOFORM B"/>
    <property type="match status" value="1"/>
</dbReference>
<feature type="disulfide bond" evidence="9">
    <location>
        <begin position="239"/>
        <end position="249"/>
    </location>
</feature>
<feature type="domain" description="Laminin EGF-like" evidence="14">
    <location>
        <begin position="892"/>
        <end position="937"/>
    </location>
</feature>
<dbReference type="Pfam" id="PF24972">
    <property type="entry name" value="GBD_ATRN"/>
    <property type="match status" value="1"/>
</dbReference>
<comment type="caution">
    <text evidence="9">Lacks conserved residue(s) required for the propagation of feature annotation.</text>
</comment>
<keyword evidence="7" id="KW-0325">Glycoprotein</keyword>
<comment type="caution">
    <text evidence="15">The sequence shown here is derived from an EMBL/GenBank/DDBJ whole genome shotgun (WGS) entry which is preliminary data.</text>
</comment>
<dbReference type="GO" id="GO:0005794">
    <property type="term" value="C:Golgi apparatus"/>
    <property type="evidence" value="ECO:0007669"/>
    <property type="project" value="TreeGrafter"/>
</dbReference>
<dbReference type="InterPro" id="IPR056863">
    <property type="entry name" value="LMN_ATRN_NET-like_EGF"/>
</dbReference>
<evidence type="ECO:0000256" key="6">
    <source>
        <dbReference type="ARBA" id="ARBA00023157"/>
    </source>
</evidence>
<dbReference type="PROSITE" id="PS50026">
    <property type="entry name" value="EGF_3"/>
    <property type="match status" value="1"/>
</dbReference>
<keyword evidence="2" id="KW-0880">Kelch repeat</keyword>
<dbReference type="OrthoDB" id="9998912at2759"/>
<evidence type="ECO:0000256" key="7">
    <source>
        <dbReference type="ARBA" id="ARBA00023180"/>
    </source>
</evidence>
<dbReference type="InterPro" id="IPR002049">
    <property type="entry name" value="LE_dom"/>
</dbReference>
<dbReference type="FunFam" id="2.10.25.10:FF:000001">
    <property type="entry name" value="Tenascin C"/>
    <property type="match status" value="1"/>
</dbReference>
<feature type="disulfide bond" evidence="10">
    <location>
        <begin position="909"/>
        <end position="918"/>
    </location>
</feature>
<dbReference type="InterPro" id="IPR000859">
    <property type="entry name" value="CUB_dom"/>
</dbReference>
<name>A0A8J2NYY3_9HEXA</name>
<dbReference type="Proteomes" id="UP000708208">
    <property type="component" value="Unassembled WGS sequence"/>
</dbReference>
<keyword evidence="4" id="KW-0677">Repeat</keyword>
<evidence type="ECO:0000256" key="4">
    <source>
        <dbReference type="ARBA" id="ARBA00022737"/>
    </source>
</evidence>
<dbReference type="PROSITE" id="PS00022">
    <property type="entry name" value="EGF_1"/>
    <property type="match status" value="2"/>
</dbReference>
<dbReference type="SMART" id="SM00180">
    <property type="entry name" value="EGF_Lam"/>
    <property type="match status" value="2"/>
</dbReference>
<dbReference type="InterPro" id="IPR002165">
    <property type="entry name" value="Plexin_repeat"/>
</dbReference>
<dbReference type="SMART" id="SM00042">
    <property type="entry name" value="CUB"/>
    <property type="match status" value="1"/>
</dbReference>
<keyword evidence="9" id="KW-0245">EGF-like domain</keyword>
<evidence type="ECO:0000256" key="10">
    <source>
        <dbReference type="PROSITE-ProRule" id="PRU00460"/>
    </source>
</evidence>
<dbReference type="CDD" id="cd00055">
    <property type="entry name" value="EGF_Lam"/>
    <property type="match status" value="2"/>
</dbReference>
<evidence type="ECO:0000256" key="8">
    <source>
        <dbReference type="ARBA" id="ARBA00023292"/>
    </source>
</evidence>
<evidence type="ECO:0000256" key="1">
    <source>
        <dbReference type="ARBA" id="ARBA00004370"/>
    </source>
</evidence>
<evidence type="ECO:0000259" key="14">
    <source>
        <dbReference type="PROSITE" id="PS50027"/>
    </source>
</evidence>
<sequence>MAFLQKFLFLFKSKYRRKWNLSLTVFVVWCFYFQFVKCVSVDCGAEDFCQNGECVNNTCVCNPGWTGPRCQYCSGKIQIRDDRGWISDGLGNYTSNMKCTWLIESAVGSKNSKVNGTSNLSHIYLHIEEFATECGWDHLYIYDGDSVHAPLLGVFSGLLVQKNYKVLQIPEVIAKSGYALLHFYTDVAYNLTGFNVTYRTQSCPSEDSSRECSGNGVCVDGICTCNAKYSGDACNVEKCPNDCSNHGRCDMESHKCICNDGFKGHDCSQEAKYGYWEVVPPKTYVPKGSASHASVVHNNSLWVFGGNTLNLDADEFLVQRFSFEGNKWEKIATKNSENLPVVYDHSCVLFESKVYLYGGVHDGRFGNRHISNEVWSLDLNTLVWSKVRSSDQDAQCKSRMCGPIHLAGHTAVVINDKGNKSRHSKMVVIFGHSPRYGYVNVVQEFHFGSGLWNILTTKGYPVTGSYGHSSSWDPLTQKIYVFGGYRIGPDSAALSRDLFSYDPLSRTWNKLNSAPGGRFLHAGIVTKGLILIIGGNGHNDTVYSLGSKCFTSQVLVYDISCDSWSTFDPPVDLPTDLSRYGHTATVYKHSIYIYGGFNGLIANDLVRYTPGSCDELKLSTNHSCLDTLRFGVKCQWNRTSKKCESVTNTPAREKDKDGWIQRCLIENKRNSQSCETFQSCSTCLQNKSGCVWCGDQCQQSSKCKDSHHKTAVSQCEESCGAVLHNCNLCSLEPNCIWIKNDQCVPYRNNTELMMPDKDTIQCDNSCAEHSSCTNCTLDHCMWCNNLNVCVDKNSYVISFPYGQCMSWSQMPSLCLSRNSRSVSPSLCDEIASCDTCRSLPSCGWCDNGEGTGVGRCIEGSSRGPVTVNSTGASLNKSLCPLKNWFFTACPACQCNGHSLCDENSRCSSCDGFTEGEHCETCIRGYHGNPVNGGGCKQCECNNQAETCHHETGRCFCTTKGITGEHCERCDIQNSYAGDPINGSCFYELQIDYQFTFNLSKKEDRHYNQINFRNSPSKIDIDAEFHIHCSIPAKMNITVKIGPQEKPLLTNHNCSTFKSRFGKQEYNFGTLENTTFYVYVYDFQPPLLIQISFSQSPKLDLLHFFITFSTCFLMLLLVAAILWKIKQKYDMYRRRQRLFVEMEQMASRPFAQVYVELGKSLVPSGISTLRKRKKDCPSPIALEPCQGNRAAVLSLLVSLPTGSHSFAPPGQPGLSVGSTLVSLGNPRKGVFLRSSREDSPCLVVNFWSHPSWALII</sequence>
<dbReference type="InterPro" id="IPR051568">
    <property type="entry name" value="LZTR1/Attractin"/>
</dbReference>